<evidence type="ECO:0000313" key="2">
    <source>
        <dbReference type="Proteomes" id="UP001050691"/>
    </source>
</evidence>
<sequence length="168" mass="18956">MTFLSISEDGERRIGEFSSIIRVRGSADSAAWRQESPGSRNSAFEDSYDHHDLWGSFIPVQFSIMDGKTNPDSENRVRHPAALRVLFSVITDYSTLFNLNTITLRTDAVSVSGDALGKELMNFLRRWRKKGNRSLKTIEVERYASLPKNTVSEAATLGVRVLEFSPRK</sequence>
<name>A0AAV5A4Q5_9AGAM</name>
<dbReference type="AlphaFoldDB" id="A0AAV5A4Q5"/>
<evidence type="ECO:0008006" key="3">
    <source>
        <dbReference type="Google" id="ProtNLM"/>
    </source>
</evidence>
<dbReference type="Proteomes" id="UP001050691">
    <property type="component" value="Unassembled WGS sequence"/>
</dbReference>
<comment type="caution">
    <text evidence="1">The sequence shown here is derived from an EMBL/GenBank/DDBJ whole genome shotgun (WGS) entry which is preliminary data.</text>
</comment>
<organism evidence="1 2">
    <name type="scientific">Clathrus columnatus</name>
    <dbReference type="NCBI Taxonomy" id="1419009"/>
    <lineage>
        <taxon>Eukaryota</taxon>
        <taxon>Fungi</taxon>
        <taxon>Dikarya</taxon>
        <taxon>Basidiomycota</taxon>
        <taxon>Agaricomycotina</taxon>
        <taxon>Agaricomycetes</taxon>
        <taxon>Phallomycetidae</taxon>
        <taxon>Phallales</taxon>
        <taxon>Clathraceae</taxon>
        <taxon>Clathrus</taxon>
    </lineage>
</organism>
<gene>
    <name evidence="1" type="ORF">Clacol_002213</name>
</gene>
<reference evidence="1" key="1">
    <citation type="submission" date="2021-10" db="EMBL/GenBank/DDBJ databases">
        <title>De novo Genome Assembly of Clathrus columnatus (Basidiomycota, Fungi) Using Illumina and Nanopore Sequence Data.</title>
        <authorList>
            <person name="Ogiso-Tanaka E."/>
            <person name="Itagaki H."/>
            <person name="Hosoya T."/>
            <person name="Hosaka K."/>
        </authorList>
    </citation>
    <scope>NUCLEOTIDE SEQUENCE</scope>
    <source>
        <strain evidence="1">MO-923</strain>
    </source>
</reference>
<dbReference type="EMBL" id="BPWL01000002">
    <property type="protein sequence ID" value="GJJ08006.1"/>
    <property type="molecule type" value="Genomic_DNA"/>
</dbReference>
<keyword evidence="2" id="KW-1185">Reference proteome</keyword>
<accession>A0AAV5A4Q5</accession>
<proteinExistence type="predicted"/>
<evidence type="ECO:0000313" key="1">
    <source>
        <dbReference type="EMBL" id="GJJ08006.1"/>
    </source>
</evidence>
<protein>
    <recommendedName>
        <fullName evidence="3">F-box associated domain-containing protein</fullName>
    </recommendedName>
</protein>